<dbReference type="FunFam" id="3.30.300.20:FF:000001">
    <property type="entry name" value="30S ribosomal protein S3"/>
    <property type="match status" value="1"/>
</dbReference>
<dbReference type="SUPFAM" id="SSF54814">
    <property type="entry name" value="Prokaryotic type KH domain (KH-domain type II)"/>
    <property type="match status" value="1"/>
</dbReference>
<dbReference type="NCBIfam" id="TIGR01009">
    <property type="entry name" value="rpsC_bact"/>
    <property type="match status" value="1"/>
</dbReference>
<dbReference type="GO" id="GO:0022627">
    <property type="term" value="C:cytosolic small ribosomal subunit"/>
    <property type="evidence" value="ECO:0007669"/>
    <property type="project" value="TreeGrafter"/>
</dbReference>
<dbReference type="Pfam" id="PF07650">
    <property type="entry name" value="KH_2"/>
    <property type="match status" value="1"/>
</dbReference>
<dbReference type="GO" id="GO:0006412">
    <property type="term" value="P:translation"/>
    <property type="evidence" value="ECO:0007669"/>
    <property type="project" value="UniProtKB-UniRule"/>
</dbReference>
<dbReference type="InterPro" id="IPR057258">
    <property type="entry name" value="Ribosomal_uS3"/>
</dbReference>
<dbReference type="InterPro" id="IPR005704">
    <property type="entry name" value="Ribosomal_uS3_bac-typ"/>
</dbReference>
<comment type="similarity">
    <text evidence="1 8 9">Belongs to the universal ribosomal protein uS3 family.</text>
</comment>
<evidence type="ECO:0000256" key="8">
    <source>
        <dbReference type="HAMAP-Rule" id="MF_01309"/>
    </source>
</evidence>
<comment type="subunit">
    <text evidence="8">Part of the 30S ribosomal subunit. Forms a tight complex with proteins S10 and S14.</text>
</comment>
<dbReference type="InterPro" id="IPR015946">
    <property type="entry name" value="KH_dom-like_a/b"/>
</dbReference>
<evidence type="ECO:0000256" key="10">
    <source>
        <dbReference type="SAM" id="MobiDB-lite"/>
    </source>
</evidence>
<dbReference type="InterPro" id="IPR001351">
    <property type="entry name" value="Ribosomal_uS3_C"/>
</dbReference>
<dbReference type="PANTHER" id="PTHR11760">
    <property type="entry name" value="30S/40S RIBOSOMAL PROTEIN S3"/>
    <property type="match status" value="1"/>
</dbReference>
<dbReference type="Gene3D" id="3.30.300.20">
    <property type="match status" value="1"/>
</dbReference>
<evidence type="ECO:0000259" key="11">
    <source>
        <dbReference type="PROSITE" id="PS50823"/>
    </source>
</evidence>
<dbReference type="EMBL" id="KT007066">
    <property type="protein sequence ID" value="AKQ05246.1"/>
    <property type="molecule type" value="Genomic_DNA"/>
</dbReference>
<feature type="region of interest" description="Disordered" evidence="10">
    <location>
        <begin position="215"/>
        <end position="240"/>
    </location>
</feature>
<evidence type="ECO:0000256" key="6">
    <source>
        <dbReference type="ARBA" id="ARBA00024998"/>
    </source>
</evidence>
<dbReference type="GO" id="GO:0019843">
    <property type="term" value="F:rRNA binding"/>
    <property type="evidence" value="ECO:0007669"/>
    <property type="project" value="UniProtKB-UniRule"/>
</dbReference>
<dbReference type="GO" id="GO:0003735">
    <property type="term" value="F:structural constituent of ribosome"/>
    <property type="evidence" value="ECO:0007669"/>
    <property type="project" value="InterPro"/>
</dbReference>
<dbReference type="SMART" id="SM00322">
    <property type="entry name" value="KH"/>
    <property type="match status" value="1"/>
</dbReference>
<comment type="function">
    <text evidence="6 8">Binds the lower part of the 30S subunit head. Binds mRNA in the 70S ribosome, positioning it for translation.</text>
</comment>
<keyword evidence="2 8" id="KW-0699">rRNA-binding</keyword>
<dbReference type="PROSITE" id="PS50823">
    <property type="entry name" value="KH_TYPE_2"/>
    <property type="match status" value="1"/>
</dbReference>
<evidence type="ECO:0000313" key="12">
    <source>
        <dbReference type="EMBL" id="AKQ05246.1"/>
    </source>
</evidence>
<dbReference type="PROSITE" id="PS50084">
    <property type="entry name" value="KH_TYPE_1"/>
    <property type="match status" value="1"/>
</dbReference>
<organism evidence="12">
    <name type="scientific">uncultured bacterium Rifle_16ft_4_minimus_28965</name>
    <dbReference type="NCBI Taxonomy" id="1665156"/>
    <lineage>
        <taxon>Bacteria</taxon>
        <taxon>environmental samples</taxon>
    </lineage>
</organism>
<dbReference type="FunFam" id="3.30.1140.32:FF:000002">
    <property type="entry name" value="30S ribosomal protein S3"/>
    <property type="match status" value="1"/>
</dbReference>
<evidence type="ECO:0000256" key="9">
    <source>
        <dbReference type="RuleBase" id="RU003624"/>
    </source>
</evidence>
<feature type="domain" description="KH type-2" evidence="11">
    <location>
        <begin position="38"/>
        <end position="106"/>
    </location>
</feature>
<dbReference type="SUPFAM" id="SSF54821">
    <property type="entry name" value="Ribosomal protein S3 C-terminal domain"/>
    <property type="match status" value="1"/>
</dbReference>
<dbReference type="HAMAP" id="MF_01309_B">
    <property type="entry name" value="Ribosomal_uS3_B"/>
    <property type="match status" value="1"/>
</dbReference>
<evidence type="ECO:0000256" key="1">
    <source>
        <dbReference type="ARBA" id="ARBA00010761"/>
    </source>
</evidence>
<evidence type="ECO:0000256" key="7">
    <source>
        <dbReference type="ARBA" id="ARBA00035257"/>
    </source>
</evidence>
<protein>
    <recommendedName>
        <fullName evidence="7 8">Small ribosomal subunit protein uS3</fullName>
    </recommendedName>
</protein>
<proteinExistence type="inferred from homology"/>
<keyword evidence="3 8" id="KW-0694">RNA-binding</keyword>
<dbReference type="InterPro" id="IPR004044">
    <property type="entry name" value="KH_dom_type_2"/>
</dbReference>
<dbReference type="Pfam" id="PF00189">
    <property type="entry name" value="Ribosomal_S3_C"/>
    <property type="match status" value="1"/>
</dbReference>
<dbReference type="PROSITE" id="PS00548">
    <property type="entry name" value="RIBOSOMAL_S3"/>
    <property type="match status" value="1"/>
</dbReference>
<dbReference type="CDD" id="cd02412">
    <property type="entry name" value="KH-II_30S_S3"/>
    <property type="match status" value="1"/>
</dbReference>
<evidence type="ECO:0000256" key="2">
    <source>
        <dbReference type="ARBA" id="ARBA00022730"/>
    </source>
</evidence>
<evidence type="ECO:0000256" key="3">
    <source>
        <dbReference type="ARBA" id="ARBA00022884"/>
    </source>
</evidence>
<reference evidence="12" key="1">
    <citation type="journal article" date="2015" name="ISME J.">
        <title>Aquifer environment selects for microbial species cohorts in sediment and groundwater.</title>
        <authorList>
            <person name="Hug L.A."/>
            <person name="Thomas B.C."/>
            <person name="Brown C.T."/>
            <person name="Frischkorn K.R."/>
            <person name="Williams K.H."/>
            <person name="Tringe S.G."/>
            <person name="Banfield J.F."/>
        </authorList>
    </citation>
    <scope>NUCLEOTIDE SEQUENCE</scope>
</reference>
<sequence>MGQKVHPLGFRLGYIKTWKSRWFASRSYANQLHEDLKIRRYLKERLYHAGISRIDFERKANQLRIIIHAARPGIIIGRKGAEVDKLRQELAAVTKREIQLDITEVRKAETDAQLVAENIAAQLERRVAFRRALKKAVQSSMRLGAQGVKVMVSGRLAGSEIARTEWYREGRVPLHTLRADIEFGLAEARTTFGRIGVKAWIFHGEVLPETGVAVEEKRSRPAVPEGRERRRRKAATADAS</sequence>
<dbReference type="Gene3D" id="3.30.1140.32">
    <property type="entry name" value="Ribosomal protein S3, C-terminal domain"/>
    <property type="match status" value="1"/>
</dbReference>
<evidence type="ECO:0000256" key="5">
    <source>
        <dbReference type="ARBA" id="ARBA00023274"/>
    </source>
</evidence>
<keyword evidence="4 8" id="KW-0689">Ribosomal protein</keyword>
<name>A0A0H4TB69_9BACT</name>
<gene>
    <name evidence="8 12" type="primary">rpsC</name>
</gene>
<dbReference type="InterPro" id="IPR036419">
    <property type="entry name" value="Ribosomal_S3_C_sf"/>
</dbReference>
<dbReference type="AlphaFoldDB" id="A0A0H4TB69"/>
<dbReference type="InterPro" id="IPR009019">
    <property type="entry name" value="KH_sf_prok-type"/>
</dbReference>
<dbReference type="PANTHER" id="PTHR11760:SF19">
    <property type="entry name" value="SMALL RIBOSOMAL SUBUNIT PROTEIN US3C"/>
    <property type="match status" value="1"/>
</dbReference>
<dbReference type="InterPro" id="IPR004087">
    <property type="entry name" value="KH_dom"/>
</dbReference>
<keyword evidence="5 8" id="KW-0687">Ribonucleoprotein</keyword>
<dbReference type="GO" id="GO:0003729">
    <property type="term" value="F:mRNA binding"/>
    <property type="evidence" value="ECO:0007669"/>
    <property type="project" value="UniProtKB-UniRule"/>
</dbReference>
<dbReference type="InterPro" id="IPR018280">
    <property type="entry name" value="Ribosomal_uS3_CS"/>
</dbReference>
<accession>A0A0H4TB69</accession>
<evidence type="ECO:0000256" key="4">
    <source>
        <dbReference type="ARBA" id="ARBA00022980"/>
    </source>
</evidence>